<dbReference type="GO" id="GO:0042302">
    <property type="term" value="F:structural constituent of cuticle"/>
    <property type="evidence" value="ECO:0007669"/>
    <property type="project" value="InterPro"/>
</dbReference>
<proteinExistence type="predicted"/>
<dbReference type="WBParaSite" id="GPLIN_001273700">
    <property type="protein sequence ID" value="GPLIN_001273700"/>
    <property type="gene ID" value="GPLIN_001273700"/>
</dbReference>
<evidence type="ECO:0000256" key="2">
    <source>
        <dbReference type="SAM" id="Phobius"/>
    </source>
</evidence>
<name>A0A183CIN1_GLOPA</name>
<dbReference type="SMART" id="SM01088">
    <property type="entry name" value="Col_cuticle_N"/>
    <property type="match status" value="1"/>
</dbReference>
<reference evidence="4" key="1">
    <citation type="submission" date="2013-12" db="EMBL/GenBank/DDBJ databases">
        <authorList>
            <person name="Aslett M."/>
        </authorList>
    </citation>
    <scope>NUCLEOTIDE SEQUENCE [LARGE SCALE GENOMIC DNA]</scope>
    <source>
        <strain evidence="4">Lindley</strain>
    </source>
</reference>
<keyword evidence="1" id="KW-0677">Repeat</keyword>
<dbReference type="AlphaFoldDB" id="A0A183CIN1"/>
<keyword evidence="4" id="KW-1185">Reference proteome</keyword>
<reference evidence="5" key="3">
    <citation type="submission" date="2016-06" db="UniProtKB">
        <authorList>
            <consortium name="WormBaseParasite"/>
        </authorList>
    </citation>
    <scope>IDENTIFICATION</scope>
</reference>
<protein>
    <submittedName>
        <fullName evidence="5">Col_cuticle_N domain-containing protein</fullName>
    </submittedName>
</protein>
<feature type="domain" description="Nematode cuticle collagen N-terminal" evidence="3">
    <location>
        <begin position="24"/>
        <end position="66"/>
    </location>
</feature>
<dbReference type="InterPro" id="IPR002486">
    <property type="entry name" value="Col_cuticle_N"/>
</dbReference>
<evidence type="ECO:0000313" key="5">
    <source>
        <dbReference type="WBParaSite" id="GPLIN_001273700"/>
    </source>
</evidence>
<evidence type="ECO:0000256" key="1">
    <source>
        <dbReference type="ARBA" id="ARBA00022737"/>
    </source>
</evidence>
<evidence type="ECO:0000313" key="4">
    <source>
        <dbReference type="Proteomes" id="UP000050741"/>
    </source>
</evidence>
<keyword evidence="2" id="KW-0812">Transmembrane</keyword>
<keyword evidence="2" id="KW-0472">Membrane</keyword>
<organism evidence="4 5">
    <name type="scientific">Globodera pallida</name>
    <name type="common">Potato cyst nematode worm</name>
    <name type="synonym">Heterodera pallida</name>
    <dbReference type="NCBI Taxonomy" id="36090"/>
    <lineage>
        <taxon>Eukaryota</taxon>
        <taxon>Metazoa</taxon>
        <taxon>Ecdysozoa</taxon>
        <taxon>Nematoda</taxon>
        <taxon>Chromadorea</taxon>
        <taxon>Rhabditida</taxon>
        <taxon>Tylenchina</taxon>
        <taxon>Tylenchomorpha</taxon>
        <taxon>Tylenchoidea</taxon>
        <taxon>Heteroderidae</taxon>
        <taxon>Heteroderinae</taxon>
        <taxon>Globodera</taxon>
    </lineage>
</organism>
<sequence length="70" mass="7810">MVALSAEEAASHKALLREAEDFRRVAFFGVTAAVVATLVAVMSVPMMYNYVQQMHAQMRDEVRAEFVCNT</sequence>
<reference evidence="4" key="2">
    <citation type="submission" date="2014-05" db="EMBL/GenBank/DDBJ databases">
        <title>The genome and life-stage specific transcriptomes of Globodera pallida elucidate key aspects of plant parasitism by a cyst nematode.</title>
        <authorList>
            <person name="Cotton J.A."/>
            <person name="Lilley C.J."/>
            <person name="Jones L.M."/>
            <person name="Kikuchi T."/>
            <person name="Reid A.J."/>
            <person name="Thorpe P."/>
            <person name="Tsai I.J."/>
            <person name="Beasley H."/>
            <person name="Blok V."/>
            <person name="Cock P.J.A."/>
            <person name="Van den Akker S.E."/>
            <person name="Holroyd N."/>
            <person name="Hunt M."/>
            <person name="Mantelin S."/>
            <person name="Naghra H."/>
            <person name="Pain A."/>
            <person name="Palomares-Rius J.E."/>
            <person name="Zarowiecki M."/>
            <person name="Berriman M."/>
            <person name="Jones J.T."/>
            <person name="Urwin P.E."/>
        </authorList>
    </citation>
    <scope>NUCLEOTIDE SEQUENCE [LARGE SCALE GENOMIC DNA]</scope>
    <source>
        <strain evidence="4">Lindley</strain>
    </source>
</reference>
<feature type="transmembrane region" description="Helical" evidence="2">
    <location>
        <begin position="25"/>
        <end position="51"/>
    </location>
</feature>
<dbReference type="Proteomes" id="UP000050741">
    <property type="component" value="Unassembled WGS sequence"/>
</dbReference>
<dbReference type="Pfam" id="PF01484">
    <property type="entry name" value="Col_cuticle_N"/>
    <property type="match status" value="1"/>
</dbReference>
<accession>A0A183CIN1</accession>
<keyword evidence="2" id="KW-1133">Transmembrane helix</keyword>
<evidence type="ECO:0000259" key="3">
    <source>
        <dbReference type="SMART" id="SM01088"/>
    </source>
</evidence>